<protein>
    <submittedName>
        <fullName evidence="2">Uncharacterized protein</fullName>
    </submittedName>
</protein>
<sequence length="177" mass="20485">MGLNISGAWGIVLGCERCTSHIKKEIFSLGVNTYEGVMLPIFVFNITPKITVERIMSSPNTGDEVEAYTVHVARKFVLWDLSISHRDRITSMTNRHVEDEYLISQINLAEFTHVNMKMFIRMISNYYLLFSNERYNTLHNISDKLLSSSSEKTPASKEFQEEEEGMTMDRHRRLRAS</sequence>
<evidence type="ECO:0000313" key="2">
    <source>
        <dbReference type="EMBL" id="KAK9877806.1"/>
    </source>
</evidence>
<accession>A0AAW1UAT0</accession>
<reference evidence="2 3" key="1">
    <citation type="submission" date="2023-03" db="EMBL/GenBank/DDBJ databases">
        <title>Genome insight into feeding habits of ladybird beetles.</title>
        <authorList>
            <person name="Li H.-S."/>
            <person name="Huang Y.-H."/>
            <person name="Pang H."/>
        </authorList>
    </citation>
    <scope>NUCLEOTIDE SEQUENCE [LARGE SCALE GENOMIC DNA]</scope>
    <source>
        <strain evidence="2">SYSU_2023b</strain>
        <tissue evidence="2">Whole body</tissue>
    </source>
</reference>
<comment type="caution">
    <text evidence="2">The sequence shown here is derived from an EMBL/GenBank/DDBJ whole genome shotgun (WGS) entry which is preliminary data.</text>
</comment>
<evidence type="ECO:0000256" key="1">
    <source>
        <dbReference type="SAM" id="MobiDB-lite"/>
    </source>
</evidence>
<dbReference type="AlphaFoldDB" id="A0AAW1UAT0"/>
<dbReference type="EMBL" id="JARQZJ010000043">
    <property type="protein sequence ID" value="KAK9877806.1"/>
    <property type="molecule type" value="Genomic_DNA"/>
</dbReference>
<proteinExistence type="predicted"/>
<organism evidence="2 3">
    <name type="scientific">Henosepilachna vigintioctopunctata</name>
    <dbReference type="NCBI Taxonomy" id="420089"/>
    <lineage>
        <taxon>Eukaryota</taxon>
        <taxon>Metazoa</taxon>
        <taxon>Ecdysozoa</taxon>
        <taxon>Arthropoda</taxon>
        <taxon>Hexapoda</taxon>
        <taxon>Insecta</taxon>
        <taxon>Pterygota</taxon>
        <taxon>Neoptera</taxon>
        <taxon>Endopterygota</taxon>
        <taxon>Coleoptera</taxon>
        <taxon>Polyphaga</taxon>
        <taxon>Cucujiformia</taxon>
        <taxon>Coccinelloidea</taxon>
        <taxon>Coccinellidae</taxon>
        <taxon>Epilachninae</taxon>
        <taxon>Epilachnini</taxon>
        <taxon>Henosepilachna</taxon>
    </lineage>
</organism>
<dbReference type="Proteomes" id="UP001431783">
    <property type="component" value="Unassembled WGS sequence"/>
</dbReference>
<evidence type="ECO:0000313" key="3">
    <source>
        <dbReference type="Proteomes" id="UP001431783"/>
    </source>
</evidence>
<gene>
    <name evidence="2" type="ORF">WA026_019486</name>
</gene>
<keyword evidence="3" id="KW-1185">Reference proteome</keyword>
<name>A0AAW1UAT0_9CUCU</name>
<feature type="region of interest" description="Disordered" evidence="1">
    <location>
        <begin position="147"/>
        <end position="177"/>
    </location>
</feature>